<organism evidence="3 4">
    <name type="scientific">Streptomyces tsukubensis (strain DSM 42081 / NBRC 108919 / NRRL 18488 / 9993)</name>
    <dbReference type="NCBI Taxonomy" id="1114943"/>
    <lineage>
        <taxon>Bacteria</taxon>
        <taxon>Bacillati</taxon>
        <taxon>Actinomycetota</taxon>
        <taxon>Actinomycetes</taxon>
        <taxon>Kitasatosporales</taxon>
        <taxon>Streptomycetaceae</taxon>
        <taxon>Streptomyces</taxon>
    </lineage>
</organism>
<proteinExistence type="predicted"/>
<dbReference type="SUPFAM" id="SSF47413">
    <property type="entry name" value="lambda repressor-like DNA-binding domains"/>
    <property type="match status" value="1"/>
</dbReference>
<protein>
    <submittedName>
        <fullName evidence="3">Transcriptional regulator</fullName>
    </submittedName>
</protein>
<dbReference type="SMART" id="SM00530">
    <property type="entry name" value="HTH_XRE"/>
    <property type="match status" value="1"/>
</dbReference>
<evidence type="ECO:0000313" key="4">
    <source>
        <dbReference type="Proteomes" id="UP000005940"/>
    </source>
</evidence>
<feature type="compositionally biased region" description="Gly residues" evidence="1">
    <location>
        <begin position="191"/>
        <end position="207"/>
    </location>
</feature>
<dbReference type="GO" id="GO:0003677">
    <property type="term" value="F:DNA binding"/>
    <property type="evidence" value="ECO:0007669"/>
    <property type="project" value="InterPro"/>
</dbReference>
<dbReference type="InterPro" id="IPR001387">
    <property type="entry name" value="Cro/C1-type_HTH"/>
</dbReference>
<evidence type="ECO:0000259" key="2">
    <source>
        <dbReference type="SMART" id="SM00530"/>
    </source>
</evidence>
<feature type="compositionally biased region" description="Gly residues" evidence="1">
    <location>
        <begin position="470"/>
        <end position="479"/>
    </location>
</feature>
<evidence type="ECO:0000313" key="3">
    <source>
        <dbReference type="EMBL" id="QKM71389.1"/>
    </source>
</evidence>
<feature type="compositionally biased region" description="Gly residues" evidence="1">
    <location>
        <begin position="114"/>
        <end position="126"/>
    </location>
</feature>
<dbReference type="InterPro" id="IPR010982">
    <property type="entry name" value="Lambda_DNA-bd_dom_sf"/>
</dbReference>
<accession>A0A7G3UPS0</accession>
<feature type="region of interest" description="Disordered" evidence="1">
    <location>
        <begin position="92"/>
        <end position="127"/>
    </location>
</feature>
<sequence length="510" mass="51809">MSTERDAEGSAAGAFARRLCELREGSGRSYGSLARRIGVSASTLHRYCSGATVPAEFAPVERLARFCGCTGDEVVALHRAWVLADAERTLRQESAARATGPAAPEDRAAPAPGPGSGGADGKGSGGAAEAAGTVILARVRRRPGRAVTSPAGRSALAAGVVALAAALVLGLVAYGKPPERPAATASPEGGEPVGRGEQVGGRDGGAPPGRPSARPSASTGAGPSRPAGTPPTASVRSPRGVTGAAPPAATPVAGAPFTVDADGHQWAYGCGHEYLVAREPSAVPPPPVEADAPAWAGALGAVHGRETRVRITVQGTREEAVVLHGLQVRTAARREPPATGGVYRMDQGCGGVLTPRAFEVDLDRRRPVARSVAGYGENGPIPAVSFPYRVSLRDPEVLLVTANAARCDCDWYLELEWSSGGRRGVVRIDDGGRPFRTSAIAGRPVYEYDTGARRWTAAGSGADAVSEGPGAEGHGGSAGPGPRAYPTSGTSAPPTADGASPPSWRKPARS</sequence>
<dbReference type="AlphaFoldDB" id="A0A7G3UPS0"/>
<dbReference type="CDD" id="cd00093">
    <property type="entry name" value="HTH_XRE"/>
    <property type="match status" value="1"/>
</dbReference>
<dbReference type="Pfam" id="PF13560">
    <property type="entry name" value="HTH_31"/>
    <property type="match status" value="1"/>
</dbReference>
<feature type="region of interest" description="Disordered" evidence="1">
    <location>
        <begin position="459"/>
        <end position="510"/>
    </location>
</feature>
<name>A0A7G3UPS0_STRT9</name>
<evidence type="ECO:0000256" key="1">
    <source>
        <dbReference type="SAM" id="MobiDB-lite"/>
    </source>
</evidence>
<gene>
    <name evidence="3" type="ORF">STSU_005105</name>
</gene>
<keyword evidence="4" id="KW-1185">Reference proteome</keyword>
<feature type="compositionally biased region" description="Low complexity" evidence="1">
    <location>
        <begin position="240"/>
        <end position="249"/>
    </location>
</feature>
<dbReference type="RefSeq" id="WP_130584718.1">
    <property type="nucleotide sequence ID" value="NZ_CP029159.1"/>
</dbReference>
<reference evidence="3 4" key="1">
    <citation type="journal article" date="2012" name="J. Bacteriol.">
        <title>Draft genome of Streptomyces tsukubaensis NRRL 18488, the producer of the clinically important immunosuppressant tacrolimus (FK506).</title>
        <authorList>
            <person name="Barreiro C."/>
            <person name="Prieto C."/>
            <person name="Sola-Landa A."/>
            <person name="Solera E."/>
            <person name="Martinez-Castro M."/>
            <person name="Perez-Redondo R."/>
            <person name="Garcia-Estrada C."/>
            <person name="Aparicio J.F."/>
            <person name="Fernandez-Martinez L.T."/>
            <person name="Santos-Aberturas J."/>
            <person name="Salehi-Najafabadi Z."/>
            <person name="Rodriguez-Garcia A."/>
            <person name="Tauch A."/>
            <person name="Martin J.F."/>
        </authorList>
    </citation>
    <scope>NUCLEOTIDE SEQUENCE [LARGE SCALE GENOMIC DNA]</scope>
    <source>
        <strain evidence="4">DSM 42081 / NBRC 108919 / NRRL 18488 / 9993</strain>
    </source>
</reference>
<dbReference type="EMBL" id="CP029159">
    <property type="protein sequence ID" value="QKM71389.1"/>
    <property type="molecule type" value="Genomic_DNA"/>
</dbReference>
<feature type="region of interest" description="Disordered" evidence="1">
    <location>
        <begin position="180"/>
        <end position="249"/>
    </location>
</feature>
<dbReference type="Proteomes" id="UP000005940">
    <property type="component" value="Chromosome"/>
</dbReference>
<feature type="domain" description="HTH cro/C1-type" evidence="2">
    <location>
        <begin position="18"/>
        <end position="74"/>
    </location>
</feature>
<dbReference type="Gene3D" id="1.10.260.40">
    <property type="entry name" value="lambda repressor-like DNA-binding domains"/>
    <property type="match status" value="1"/>
</dbReference>